<dbReference type="SUPFAM" id="SSF51735">
    <property type="entry name" value="NAD(P)-binding Rossmann-fold domains"/>
    <property type="match status" value="1"/>
</dbReference>
<dbReference type="Gene3D" id="3.40.50.720">
    <property type="entry name" value="NAD(P)-binding Rossmann-like Domain"/>
    <property type="match status" value="1"/>
</dbReference>
<evidence type="ECO:0000256" key="1">
    <source>
        <dbReference type="ARBA" id="ARBA00006484"/>
    </source>
</evidence>
<keyword evidence="5" id="KW-1185">Reference proteome</keyword>
<evidence type="ECO:0000256" key="2">
    <source>
        <dbReference type="ARBA" id="ARBA00022857"/>
    </source>
</evidence>
<protein>
    <submittedName>
        <fullName evidence="4">NAD(P)-binding protein</fullName>
    </submittedName>
</protein>
<dbReference type="GO" id="GO:0016491">
    <property type="term" value="F:oxidoreductase activity"/>
    <property type="evidence" value="ECO:0007669"/>
    <property type="project" value="UniProtKB-KW"/>
</dbReference>
<dbReference type="OrthoDB" id="191139at2759"/>
<dbReference type="PRINTS" id="PR00081">
    <property type="entry name" value="GDHRDH"/>
</dbReference>
<organism evidence="4 5">
    <name type="scientific">Glonium stellatum</name>
    <dbReference type="NCBI Taxonomy" id="574774"/>
    <lineage>
        <taxon>Eukaryota</taxon>
        <taxon>Fungi</taxon>
        <taxon>Dikarya</taxon>
        <taxon>Ascomycota</taxon>
        <taxon>Pezizomycotina</taxon>
        <taxon>Dothideomycetes</taxon>
        <taxon>Pleosporomycetidae</taxon>
        <taxon>Gloniales</taxon>
        <taxon>Gloniaceae</taxon>
        <taxon>Glonium</taxon>
    </lineage>
</organism>
<dbReference type="InterPro" id="IPR036291">
    <property type="entry name" value="NAD(P)-bd_dom_sf"/>
</dbReference>
<dbReference type="PANTHER" id="PTHR24320:SF236">
    <property type="entry name" value="SHORT-CHAIN DEHYDROGENASE-RELATED"/>
    <property type="match status" value="1"/>
</dbReference>
<accession>A0A8E2JSJ0</accession>
<reference evidence="4 5" key="1">
    <citation type="journal article" date="2016" name="Nat. Commun.">
        <title>Ectomycorrhizal ecology is imprinted in the genome of the dominant symbiotic fungus Cenococcum geophilum.</title>
        <authorList>
            <consortium name="DOE Joint Genome Institute"/>
            <person name="Peter M."/>
            <person name="Kohler A."/>
            <person name="Ohm R.A."/>
            <person name="Kuo A."/>
            <person name="Krutzmann J."/>
            <person name="Morin E."/>
            <person name="Arend M."/>
            <person name="Barry K.W."/>
            <person name="Binder M."/>
            <person name="Choi C."/>
            <person name="Clum A."/>
            <person name="Copeland A."/>
            <person name="Grisel N."/>
            <person name="Haridas S."/>
            <person name="Kipfer T."/>
            <person name="LaButti K."/>
            <person name="Lindquist E."/>
            <person name="Lipzen A."/>
            <person name="Maire R."/>
            <person name="Meier B."/>
            <person name="Mihaltcheva S."/>
            <person name="Molinier V."/>
            <person name="Murat C."/>
            <person name="Poggeler S."/>
            <person name="Quandt C.A."/>
            <person name="Sperisen C."/>
            <person name="Tritt A."/>
            <person name="Tisserant E."/>
            <person name="Crous P.W."/>
            <person name="Henrissat B."/>
            <person name="Nehls U."/>
            <person name="Egli S."/>
            <person name="Spatafora J.W."/>
            <person name="Grigoriev I.V."/>
            <person name="Martin F.M."/>
        </authorList>
    </citation>
    <scope>NUCLEOTIDE SEQUENCE [LARGE SCALE GENOMIC DNA]</scope>
    <source>
        <strain evidence="4 5">CBS 207.34</strain>
    </source>
</reference>
<evidence type="ECO:0000313" key="5">
    <source>
        <dbReference type="Proteomes" id="UP000250140"/>
    </source>
</evidence>
<keyword evidence="3" id="KW-0560">Oxidoreductase</keyword>
<dbReference type="AlphaFoldDB" id="A0A8E2JSJ0"/>
<comment type="similarity">
    <text evidence="1">Belongs to the short-chain dehydrogenases/reductases (SDR) family.</text>
</comment>
<evidence type="ECO:0000256" key="3">
    <source>
        <dbReference type="ARBA" id="ARBA00023002"/>
    </source>
</evidence>
<proteinExistence type="inferred from homology"/>
<dbReference type="Pfam" id="PF00106">
    <property type="entry name" value="adh_short"/>
    <property type="match status" value="1"/>
</dbReference>
<sequence length="323" mass="35492">MLREIWQQFFPPKPTFTEKDVGSQLGKVFIVTGANQGIGFELVKMLYSTGATIYLAGRSQERVQNAIAQITSISPLPNTPAILKYLHLDLSDLAAVKAAAATFAAQEQELHILWNNAGTGYPKGSATKQGIESHIGANCVAPLLFTQELLPLLQVAAKNSPKNSNSVRVIWTGSVQIEMSAPKGGIDFGLINTGATTSTFVDYAASKVGNWFLADEASKRWGKQGIINVCENPGNVYTNIYANEPWWFVTILRLFILYEAKFGAYTMLYAGFSPDVTLENNGTYIWPWGKVQPNARGDIYQAIAAGKAAEFWEWCEAKYKPYA</sequence>
<gene>
    <name evidence="4" type="ORF">AOQ84DRAFT_354785</name>
</gene>
<dbReference type="EMBL" id="KV749778">
    <property type="protein sequence ID" value="OCL07817.1"/>
    <property type="molecule type" value="Genomic_DNA"/>
</dbReference>
<dbReference type="InterPro" id="IPR002347">
    <property type="entry name" value="SDR_fam"/>
</dbReference>
<dbReference type="PANTHER" id="PTHR24320">
    <property type="entry name" value="RETINOL DEHYDROGENASE"/>
    <property type="match status" value="1"/>
</dbReference>
<evidence type="ECO:0000313" key="4">
    <source>
        <dbReference type="EMBL" id="OCL07817.1"/>
    </source>
</evidence>
<keyword evidence="2" id="KW-0521">NADP</keyword>
<name>A0A8E2JSJ0_9PEZI</name>
<dbReference type="Proteomes" id="UP000250140">
    <property type="component" value="Unassembled WGS sequence"/>
</dbReference>